<keyword evidence="1" id="KW-0732">Signal</keyword>
<feature type="chain" id="PRO_5034885275" evidence="1">
    <location>
        <begin position="20"/>
        <end position="80"/>
    </location>
</feature>
<dbReference type="Proteomes" id="UP000639643">
    <property type="component" value="Unassembled WGS sequence"/>
</dbReference>
<proteinExistence type="predicted"/>
<comment type="caution">
    <text evidence="2">The sequence shown here is derived from an EMBL/GenBank/DDBJ whole genome shotgun (WGS) entry which is preliminary data.</text>
</comment>
<dbReference type="OrthoDB" id="4825216at2759"/>
<evidence type="ECO:0000313" key="3">
    <source>
        <dbReference type="Proteomes" id="UP000639643"/>
    </source>
</evidence>
<name>A0A8H6J5B0_9PEZI</name>
<evidence type="ECO:0000256" key="1">
    <source>
        <dbReference type="SAM" id="SignalP"/>
    </source>
</evidence>
<accession>A0A8H6J5B0</accession>
<organism evidence="2 3">
    <name type="scientific">Colletotrichum musicola</name>
    <dbReference type="NCBI Taxonomy" id="2175873"/>
    <lineage>
        <taxon>Eukaryota</taxon>
        <taxon>Fungi</taxon>
        <taxon>Dikarya</taxon>
        <taxon>Ascomycota</taxon>
        <taxon>Pezizomycotina</taxon>
        <taxon>Sordariomycetes</taxon>
        <taxon>Hypocreomycetidae</taxon>
        <taxon>Glomerellales</taxon>
        <taxon>Glomerellaceae</taxon>
        <taxon>Colletotrichum</taxon>
        <taxon>Colletotrichum orchidearum species complex</taxon>
    </lineage>
</organism>
<evidence type="ECO:0000313" key="2">
    <source>
        <dbReference type="EMBL" id="KAF6806662.1"/>
    </source>
</evidence>
<dbReference type="EMBL" id="WIGM01001014">
    <property type="protein sequence ID" value="KAF6806662.1"/>
    <property type="molecule type" value="Genomic_DNA"/>
</dbReference>
<protein>
    <submittedName>
        <fullName evidence="2">Uncharacterized protein</fullName>
    </submittedName>
</protein>
<dbReference type="AlphaFoldDB" id="A0A8H6J5B0"/>
<keyword evidence="3" id="KW-1185">Reference proteome</keyword>
<feature type="signal peptide" evidence="1">
    <location>
        <begin position="1"/>
        <end position="19"/>
    </location>
</feature>
<sequence>MKVSAVLALGLAQIVPAFAGYVCMMPNQQANPAASICTAAGGKPNSGSPTACCISDSQKNSYERGCLDNGGTRIQYTYIC</sequence>
<reference evidence="2" key="1">
    <citation type="journal article" date="2020" name="Phytopathology">
        <title>Genome Sequence Resources of Colletotrichum truncatum, C. plurivorum, C. musicola, and C. sojae: Four Species Pathogenic to Soybean (Glycine max).</title>
        <authorList>
            <person name="Rogerio F."/>
            <person name="Boufleur T.R."/>
            <person name="Ciampi-Guillardi M."/>
            <person name="Sukno S.A."/>
            <person name="Thon M.R."/>
            <person name="Massola Junior N.S."/>
            <person name="Baroncelli R."/>
        </authorList>
    </citation>
    <scope>NUCLEOTIDE SEQUENCE</scope>
    <source>
        <strain evidence="2">LFN0074</strain>
    </source>
</reference>
<gene>
    <name evidence="2" type="ORF">CMUS01_14306</name>
</gene>